<dbReference type="EMBL" id="CM046396">
    <property type="protein sequence ID" value="KAI8538268.1"/>
    <property type="molecule type" value="Genomic_DNA"/>
</dbReference>
<sequence>MANGDYLQATYMVGKIVVLKQRNDSSWSPPPPGVLKINVYGAFSFSRGVAAFGVIARDNSGTAQFWRCGKVKVSSACAIEAWALKIVCNSVNDAEYSQVIFESDSQVVIQSVQGRTNGPWEIQPVLKEKIGPSSGLVE</sequence>
<gene>
    <name evidence="1" type="ORF">RHMOL_Rhmol09G0089400</name>
</gene>
<proteinExistence type="predicted"/>
<evidence type="ECO:0000313" key="2">
    <source>
        <dbReference type="Proteomes" id="UP001062846"/>
    </source>
</evidence>
<comment type="caution">
    <text evidence="1">The sequence shown here is derived from an EMBL/GenBank/DDBJ whole genome shotgun (WGS) entry which is preliminary data.</text>
</comment>
<dbReference type="Proteomes" id="UP001062846">
    <property type="component" value="Chromosome 9"/>
</dbReference>
<name>A0ACC0MCZ1_RHOML</name>
<accession>A0ACC0MCZ1</accession>
<reference evidence="1" key="1">
    <citation type="submission" date="2022-02" db="EMBL/GenBank/DDBJ databases">
        <title>Plant Genome Project.</title>
        <authorList>
            <person name="Zhang R.-G."/>
        </authorList>
    </citation>
    <scope>NUCLEOTIDE SEQUENCE</scope>
    <source>
        <strain evidence="1">AT1</strain>
    </source>
</reference>
<evidence type="ECO:0000313" key="1">
    <source>
        <dbReference type="EMBL" id="KAI8538268.1"/>
    </source>
</evidence>
<organism evidence="1 2">
    <name type="scientific">Rhododendron molle</name>
    <name type="common">Chinese azalea</name>
    <name type="synonym">Azalea mollis</name>
    <dbReference type="NCBI Taxonomy" id="49168"/>
    <lineage>
        <taxon>Eukaryota</taxon>
        <taxon>Viridiplantae</taxon>
        <taxon>Streptophyta</taxon>
        <taxon>Embryophyta</taxon>
        <taxon>Tracheophyta</taxon>
        <taxon>Spermatophyta</taxon>
        <taxon>Magnoliopsida</taxon>
        <taxon>eudicotyledons</taxon>
        <taxon>Gunneridae</taxon>
        <taxon>Pentapetalae</taxon>
        <taxon>asterids</taxon>
        <taxon>Ericales</taxon>
        <taxon>Ericaceae</taxon>
        <taxon>Ericoideae</taxon>
        <taxon>Rhodoreae</taxon>
        <taxon>Rhododendron</taxon>
    </lineage>
</organism>
<protein>
    <submittedName>
        <fullName evidence="1">Uncharacterized protein</fullName>
    </submittedName>
</protein>
<keyword evidence="2" id="KW-1185">Reference proteome</keyword>